<organism evidence="4 5">
    <name type="scientific">Longimonas halophila</name>
    <dbReference type="NCBI Taxonomy" id="1469170"/>
    <lineage>
        <taxon>Bacteria</taxon>
        <taxon>Pseudomonadati</taxon>
        <taxon>Rhodothermota</taxon>
        <taxon>Rhodothermia</taxon>
        <taxon>Rhodothermales</taxon>
        <taxon>Salisaetaceae</taxon>
        <taxon>Longimonas</taxon>
    </lineage>
</organism>
<protein>
    <recommendedName>
        <fullName evidence="3">Serine aminopeptidase S33 domain-containing protein</fullName>
    </recommendedName>
</protein>
<dbReference type="Gene3D" id="3.40.50.1820">
    <property type="entry name" value="alpha/beta hydrolase"/>
    <property type="match status" value="1"/>
</dbReference>
<reference evidence="4 5" key="1">
    <citation type="submission" date="2017-10" db="EMBL/GenBank/DDBJ databases">
        <title>Draft genome of Longimonas halophila.</title>
        <authorList>
            <person name="Goh K.M."/>
            <person name="Shamsir M.S."/>
            <person name="Lim S.W."/>
        </authorList>
    </citation>
    <scope>NUCLEOTIDE SEQUENCE [LARGE SCALE GENOMIC DNA]</scope>
    <source>
        <strain evidence="4 5">KCTC 42399</strain>
    </source>
</reference>
<evidence type="ECO:0000259" key="3">
    <source>
        <dbReference type="Pfam" id="PF12146"/>
    </source>
</evidence>
<dbReference type="GO" id="GO:0004252">
    <property type="term" value="F:serine-type endopeptidase activity"/>
    <property type="evidence" value="ECO:0007669"/>
    <property type="project" value="InterPro"/>
</dbReference>
<evidence type="ECO:0000256" key="1">
    <source>
        <dbReference type="ARBA" id="ARBA00022801"/>
    </source>
</evidence>
<dbReference type="SUPFAM" id="SSF53474">
    <property type="entry name" value="alpha/beta-Hydrolases"/>
    <property type="match status" value="1"/>
</dbReference>
<dbReference type="PANTHER" id="PTHR43265">
    <property type="entry name" value="ESTERASE ESTD"/>
    <property type="match status" value="1"/>
</dbReference>
<feature type="chain" id="PRO_5013547649" description="Serine aminopeptidase S33 domain-containing protein" evidence="2">
    <location>
        <begin position="27"/>
        <end position="475"/>
    </location>
</feature>
<evidence type="ECO:0000313" key="4">
    <source>
        <dbReference type="EMBL" id="PEN08471.1"/>
    </source>
</evidence>
<gene>
    <name evidence="4" type="ORF">CRI93_05000</name>
</gene>
<dbReference type="InterPro" id="IPR002471">
    <property type="entry name" value="Pept_S9_AS"/>
</dbReference>
<dbReference type="PROSITE" id="PS00708">
    <property type="entry name" value="PRO_ENDOPEP_SER"/>
    <property type="match status" value="1"/>
</dbReference>
<dbReference type="EMBL" id="PDEP01000003">
    <property type="protein sequence ID" value="PEN08471.1"/>
    <property type="molecule type" value="Genomic_DNA"/>
</dbReference>
<dbReference type="InterPro" id="IPR022742">
    <property type="entry name" value="Hydrolase_4"/>
</dbReference>
<dbReference type="Proteomes" id="UP000221024">
    <property type="component" value="Unassembled WGS sequence"/>
</dbReference>
<dbReference type="InterPro" id="IPR029058">
    <property type="entry name" value="AB_hydrolase_fold"/>
</dbReference>
<dbReference type="AlphaFoldDB" id="A0A2H3P975"/>
<dbReference type="InterPro" id="IPR053145">
    <property type="entry name" value="AB_hydrolase_Est10"/>
</dbReference>
<dbReference type="PANTHER" id="PTHR43265:SF1">
    <property type="entry name" value="ESTERASE ESTD"/>
    <property type="match status" value="1"/>
</dbReference>
<evidence type="ECO:0000256" key="2">
    <source>
        <dbReference type="SAM" id="SignalP"/>
    </source>
</evidence>
<sequence>MSTRLLVATLFAALLGGGGLSFPLHAQSGPDTSPSDTAWVGSWEGTLRVSGTELRVVLHLDRTDSGFTGTMDSPDQGASGISLDDITATGDSLTLAVPSIAGRYEGVRTAPDTVQGTWIQGGIEPELTLARTDTPSQVNRPQQPEAPFPYATEDVTFSTATEGHTLAGTFSHPEAEAPVPAVVLVSGSGPHTRTGETAGHETLTVLADYLTRQGIAVLRYDERGQGESESTLQGATTPMLADDVRGALTYLEDRSEVDAERVGIVGHSEGGLIAGYLGARYPDLVDVLVLVGSPGVPGDAVLSDQLAASAERAGAQGPRVEAQLDTQQRVFDIVKQEDDSTAIARDLRALIAETSGMSQGDMVDREIRNLTDPWFRFFVRYDPASDLQQLTQPVLALLGERDQQVRPALNAEPLESALRTAPTSTYDVVVLNELNHLFQTADTGAPSEYAQIEETIAPDVLNRIATWILERSSDE</sequence>
<dbReference type="OrthoDB" id="9809549at2"/>
<feature type="domain" description="Serine aminopeptidase S33" evidence="3">
    <location>
        <begin position="204"/>
        <end position="434"/>
    </location>
</feature>
<name>A0A2H3P975_9BACT</name>
<keyword evidence="1" id="KW-0378">Hydrolase</keyword>
<keyword evidence="2" id="KW-0732">Signal</keyword>
<dbReference type="GO" id="GO:0052689">
    <property type="term" value="F:carboxylic ester hydrolase activity"/>
    <property type="evidence" value="ECO:0007669"/>
    <property type="project" value="TreeGrafter"/>
</dbReference>
<feature type="signal peptide" evidence="2">
    <location>
        <begin position="1"/>
        <end position="26"/>
    </location>
</feature>
<keyword evidence="5" id="KW-1185">Reference proteome</keyword>
<proteinExistence type="predicted"/>
<comment type="caution">
    <text evidence="4">The sequence shown here is derived from an EMBL/GenBank/DDBJ whole genome shotgun (WGS) entry which is preliminary data.</text>
</comment>
<dbReference type="Pfam" id="PF12146">
    <property type="entry name" value="Hydrolase_4"/>
    <property type="match status" value="1"/>
</dbReference>
<evidence type="ECO:0000313" key="5">
    <source>
        <dbReference type="Proteomes" id="UP000221024"/>
    </source>
</evidence>
<accession>A0A2H3P975</accession>
<dbReference type="RefSeq" id="WP_098061513.1">
    <property type="nucleotide sequence ID" value="NZ_PDEP01000003.1"/>
</dbReference>
<dbReference type="GO" id="GO:0006508">
    <property type="term" value="P:proteolysis"/>
    <property type="evidence" value="ECO:0007669"/>
    <property type="project" value="InterPro"/>
</dbReference>